<feature type="transmembrane region" description="Helical" evidence="1">
    <location>
        <begin position="44"/>
        <end position="63"/>
    </location>
</feature>
<proteinExistence type="predicted"/>
<keyword evidence="1" id="KW-0812">Transmembrane</keyword>
<dbReference type="EMBL" id="LT934124">
    <property type="protein sequence ID" value="VAI89522.1"/>
    <property type="molecule type" value="Genomic_DNA"/>
</dbReference>
<evidence type="ECO:0000256" key="1">
    <source>
        <dbReference type="SAM" id="Phobius"/>
    </source>
</evidence>
<evidence type="ECO:0000313" key="2">
    <source>
        <dbReference type="EMBL" id="VAI89522.1"/>
    </source>
</evidence>
<keyword evidence="1" id="KW-1133">Transmembrane helix</keyword>
<keyword evidence="1" id="KW-0472">Membrane</keyword>
<reference evidence="2 3" key="1">
    <citation type="submission" date="2017-09" db="EMBL/GenBank/DDBJ databases">
        <authorList>
            <consortium name="International Durum Wheat Genome Sequencing Consortium (IDWGSC)"/>
            <person name="Milanesi L."/>
        </authorList>
    </citation>
    <scope>NUCLEOTIDE SEQUENCE [LARGE SCALE GENOMIC DNA]</scope>
    <source>
        <strain evidence="3">cv. Svevo</strain>
    </source>
</reference>
<accession>A0A9R1C259</accession>
<protein>
    <submittedName>
        <fullName evidence="2">Uncharacterized protein</fullName>
    </submittedName>
</protein>
<name>A0A9R1C259_TRITD</name>
<evidence type="ECO:0000313" key="3">
    <source>
        <dbReference type="Proteomes" id="UP000324705"/>
    </source>
</evidence>
<sequence>MHRLSYHDASILVDHTEDLLLSLLEQMRWPKFHNWCLHLSTSKYLIVVFLFSCFLCFLLDVPLSTHSGTRSVLDRMEKRNSEIPNCSALVKTWTMCNDYHT</sequence>
<dbReference type="Proteomes" id="UP000324705">
    <property type="component" value="Chromosome 7B"/>
</dbReference>
<keyword evidence="3" id="KW-1185">Reference proteome</keyword>
<gene>
    <name evidence="2" type="ORF">TRITD_7Bv1G146740</name>
</gene>
<dbReference type="AlphaFoldDB" id="A0A9R1C259"/>
<organism evidence="2 3">
    <name type="scientific">Triticum turgidum subsp. durum</name>
    <name type="common">Durum wheat</name>
    <name type="synonym">Triticum durum</name>
    <dbReference type="NCBI Taxonomy" id="4567"/>
    <lineage>
        <taxon>Eukaryota</taxon>
        <taxon>Viridiplantae</taxon>
        <taxon>Streptophyta</taxon>
        <taxon>Embryophyta</taxon>
        <taxon>Tracheophyta</taxon>
        <taxon>Spermatophyta</taxon>
        <taxon>Magnoliopsida</taxon>
        <taxon>Liliopsida</taxon>
        <taxon>Poales</taxon>
        <taxon>Poaceae</taxon>
        <taxon>BOP clade</taxon>
        <taxon>Pooideae</taxon>
        <taxon>Triticodae</taxon>
        <taxon>Triticeae</taxon>
        <taxon>Triticinae</taxon>
        <taxon>Triticum</taxon>
    </lineage>
</organism>
<dbReference type="Gramene" id="TRITD7Bv1G146740.1">
    <property type="protein sequence ID" value="TRITD7Bv1G146740.1"/>
    <property type="gene ID" value="TRITD7Bv1G146740"/>
</dbReference>